<reference evidence="1 2" key="1">
    <citation type="journal article" date="2019" name="Int. J. Syst. Evol. Microbiol.">
        <title>The Global Catalogue of Microorganisms (GCM) 10K type strain sequencing project: providing services to taxonomists for standard genome sequencing and annotation.</title>
        <authorList>
            <consortium name="The Broad Institute Genomics Platform"/>
            <consortium name="The Broad Institute Genome Sequencing Center for Infectious Disease"/>
            <person name="Wu L."/>
            <person name="Ma J."/>
        </authorList>
    </citation>
    <scope>NUCLEOTIDE SEQUENCE [LARGE SCALE GENOMIC DNA]</scope>
    <source>
        <strain evidence="1 2">JCM 15921</strain>
    </source>
</reference>
<sequence>MARLAGLVPQFAEHEVEDPEADLYWIPPSKTELDWVGGCGELPETWGGMTVLTVKQSLHVTPVLNVKQLIGGKTVMP</sequence>
<evidence type="ECO:0000313" key="1">
    <source>
        <dbReference type="EMBL" id="GAA2125157.1"/>
    </source>
</evidence>
<accession>A0ABN2YCW8</accession>
<name>A0ABN2YCW8_9MICC</name>
<evidence type="ECO:0000313" key="2">
    <source>
        <dbReference type="Proteomes" id="UP001500102"/>
    </source>
</evidence>
<organism evidence="1 2">
    <name type="scientific">Arthrobacter humicola</name>
    <dbReference type="NCBI Taxonomy" id="409291"/>
    <lineage>
        <taxon>Bacteria</taxon>
        <taxon>Bacillati</taxon>
        <taxon>Actinomycetota</taxon>
        <taxon>Actinomycetes</taxon>
        <taxon>Micrococcales</taxon>
        <taxon>Micrococcaceae</taxon>
        <taxon>Arthrobacter</taxon>
    </lineage>
</organism>
<dbReference type="EMBL" id="BAAAQB010000004">
    <property type="protein sequence ID" value="GAA2125157.1"/>
    <property type="molecule type" value="Genomic_DNA"/>
</dbReference>
<protein>
    <submittedName>
        <fullName evidence="1">Uncharacterized protein</fullName>
    </submittedName>
</protein>
<comment type="caution">
    <text evidence="1">The sequence shown here is derived from an EMBL/GenBank/DDBJ whole genome shotgun (WGS) entry which is preliminary data.</text>
</comment>
<keyword evidence="2" id="KW-1185">Reference proteome</keyword>
<proteinExistence type="predicted"/>
<gene>
    <name evidence="1" type="ORF">GCM10009825_01240</name>
</gene>
<dbReference type="Proteomes" id="UP001500102">
    <property type="component" value="Unassembled WGS sequence"/>
</dbReference>